<evidence type="ECO:0000313" key="1">
    <source>
        <dbReference type="EMBL" id="KAJ3655895.1"/>
    </source>
</evidence>
<dbReference type="Proteomes" id="UP001168821">
    <property type="component" value="Unassembled WGS sequence"/>
</dbReference>
<comment type="caution">
    <text evidence="1">The sequence shown here is derived from an EMBL/GenBank/DDBJ whole genome shotgun (WGS) entry which is preliminary data.</text>
</comment>
<evidence type="ECO:0000313" key="2">
    <source>
        <dbReference type="Proteomes" id="UP001168821"/>
    </source>
</evidence>
<gene>
    <name evidence="1" type="ORF">Zmor_015003</name>
</gene>
<protein>
    <submittedName>
        <fullName evidence="1">Uncharacterized protein</fullName>
    </submittedName>
</protein>
<dbReference type="EMBL" id="JALNTZ010000004">
    <property type="protein sequence ID" value="KAJ3655895.1"/>
    <property type="molecule type" value="Genomic_DNA"/>
</dbReference>
<sequence>MKERVKTIDNGKELICETMRALEETCDRVHTKRTSMEKKKGVYCCTDEIANKRNECLRKRRELMRCQKKSRQAKKSIEKVIR</sequence>
<proteinExistence type="predicted"/>
<organism evidence="1 2">
    <name type="scientific">Zophobas morio</name>
    <dbReference type="NCBI Taxonomy" id="2755281"/>
    <lineage>
        <taxon>Eukaryota</taxon>
        <taxon>Metazoa</taxon>
        <taxon>Ecdysozoa</taxon>
        <taxon>Arthropoda</taxon>
        <taxon>Hexapoda</taxon>
        <taxon>Insecta</taxon>
        <taxon>Pterygota</taxon>
        <taxon>Neoptera</taxon>
        <taxon>Endopterygota</taxon>
        <taxon>Coleoptera</taxon>
        <taxon>Polyphaga</taxon>
        <taxon>Cucujiformia</taxon>
        <taxon>Tenebrionidae</taxon>
        <taxon>Zophobas</taxon>
    </lineage>
</organism>
<accession>A0AA38MG56</accession>
<dbReference type="AlphaFoldDB" id="A0AA38MG56"/>
<name>A0AA38MG56_9CUCU</name>
<keyword evidence="2" id="KW-1185">Reference proteome</keyword>
<reference evidence="1" key="1">
    <citation type="journal article" date="2023" name="G3 (Bethesda)">
        <title>Whole genome assemblies of Zophobas morio and Tenebrio molitor.</title>
        <authorList>
            <person name="Kaur S."/>
            <person name="Stinson S.A."/>
            <person name="diCenzo G.C."/>
        </authorList>
    </citation>
    <scope>NUCLEOTIDE SEQUENCE</scope>
    <source>
        <strain evidence="1">QUZm001</strain>
    </source>
</reference>